<gene>
    <name evidence="2" type="ORF">SR894_16895</name>
</gene>
<evidence type="ECO:0000313" key="2">
    <source>
        <dbReference type="EMBL" id="WQH11818.1"/>
    </source>
</evidence>
<sequence>MSQFFTLLTATGQDLLTQAMGFGQQIELTHMAVGDGGGNDAPPTESKTALVNEVYRSGVSSLVVDPQNPNWLVAELVIPTNVGGWTIREIGLFDINGNLFAVANFPETYKPTLDAGSGREITVRMTIQVSDTASVTLTIDQSVVFATRTYVDSKLQAHEQSRNHPDATTTAKGFVEMATSAEAVAGTSTTHAVTPAGAKAAIDQHAQSRNHPDATTTAKGFVEMATSAEAITGESTAHAVTPAGVKAHVANQLDSYGNTVDGRLAALASRLRLKTYFMGQN</sequence>
<dbReference type="PANTHER" id="PTHR35191">
    <property type="entry name" value="PROPHAGE SIDE TAIL FIBER PROTEIN HOMOLOG STFQ-RELATED"/>
    <property type="match status" value="1"/>
</dbReference>
<dbReference type="Pfam" id="PF12571">
    <property type="entry name" value="Phage_tail_fib"/>
    <property type="match status" value="1"/>
</dbReference>
<dbReference type="PANTHER" id="PTHR35191:SF1">
    <property type="entry name" value="PROPHAGE SIDE TAIL FIBER PROTEIN HOMOLOG STFQ-RELATED"/>
    <property type="match status" value="1"/>
</dbReference>
<dbReference type="InterPro" id="IPR022225">
    <property type="entry name" value="Phage_tail_fibre_N"/>
</dbReference>
<reference evidence="2 3" key="1">
    <citation type="submission" date="2023-11" db="EMBL/GenBank/DDBJ databases">
        <title>MicrobeMod: A computational toolkit for identifying prokaryotic methylation and restriction-modification with nanopore sequencing.</title>
        <authorList>
            <person name="Crits-Christoph A."/>
            <person name="Kang S.C."/>
            <person name="Lee H."/>
            <person name="Ostrov N."/>
        </authorList>
    </citation>
    <scope>NUCLEOTIDE SEQUENCE [LARGE SCALE GENOMIC DNA]</scope>
    <source>
        <strain evidence="2 3">ATCC BAA-805</strain>
    </source>
</reference>
<accession>A0ABZ0YI92</accession>
<dbReference type="RefSeq" id="WP_223288950.1">
    <property type="nucleotide sequence ID" value="NZ_CP140255.1"/>
</dbReference>
<organism evidence="2 3">
    <name type="scientific">Vreelandella neptunia</name>
    <dbReference type="NCBI Taxonomy" id="115551"/>
    <lineage>
        <taxon>Bacteria</taxon>
        <taxon>Pseudomonadati</taxon>
        <taxon>Pseudomonadota</taxon>
        <taxon>Gammaproteobacteria</taxon>
        <taxon>Oceanospirillales</taxon>
        <taxon>Halomonadaceae</taxon>
        <taxon>Vreelandella</taxon>
    </lineage>
</organism>
<evidence type="ECO:0000313" key="3">
    <source>
        <dbReference type="Proteomes" id="UP001324794"/>
    </source>
</evidence>
<feature type="domain" description="Phage tail fibre protein N-terminal" evidence="1">
    <location>
        <begin position="1"/>
        <end position="148"/>
    </location>
</feature>
<proteinExistence type="predicted"/>
<dbReference type="Proteomes" id="UP001324794">
    <property type="component" value="Chromosome"/>
</dbReference>
<keyword evidence="3" id="KW-1185">Reference proteome</keyword>
<dbReference type="EMBL" id="CP140255">
    <property type="protein sequence ID" value="WQH11818.1"/>
    <property type="molecule type" value="Genomic_DNA"/>
</dbReference>
<protein>
    <submittedName>
        <fullName evidence="2">Phage tail protein</fullName>
    </submittedName>
</protein>
<dbReference type="InterPro" id="IPR051934">
    <property type="entry name" value="Phage_Tail_Fiber_Structural"/>
</dbReference>
<evidence type="ECO:0000259" key="1">
    <source>
        <dbReference type="Pfam" id="PF12571"/>
    </source>
</evidence>
<name>A0ABZ0YI92_9GAMM</name>